<organism evidence="2 3">
    <name type="scientific">Trichinella nativa</name>
    <dbReference type="NCBI Taxonomy" id="6335"/>
    <lineage>
        <taxon>Eukaryota</taxon>
        <taxon>Metazoa</taxon>
        <taxon>Ecdysozoa</taxon>
        <taxon>Nematoda</taxon>
        <taxon>Enoplea</taxon>
        <taxon>Dorylaimia</taxon>
        <taxon>Trichinellida</taxon>
        <taxon>Trichinellidae</taxon>
        <taxon>Trichinella</taxon>
    </lineage>
</organism>
<evidence type="ECO:0000313" key="3">
    <source>
        <dbReference type="Proteomes" id="UP000054721"/>
    </source>
</evidence>
<keyword evidence="1" id="KW-0472">Membrane</keyword>
<reference evidence="2 3" key="1">
    <citation type="submission" date="2015-05" db="EMBL/GenBank/DDBJ databases">
        <title>Evolution of Trichinella species and genotypes.</title>
        <authorList>
            <person name="Korhonen P.K."/>
            <person name="Edoardo P."/>
            <person name="Giuseppe L.R."/>
            <person name="Gasser R.B."/>
        </authorList>
    </citation>
    <scope>NUCLEOTIDE SEQUENCE [LARGE SCALE GENOMIC DNA]</scope>
    <source>
        <strain evidence="2">ISS10</strain>
    </source>
</reference>
<evidence type="ECO:0000256" key="1">
    <source>
        <dbReference type="SAM" id="Phobius"/>
    </source>
</evidence>
<gene>
    <name evidence="2" type="ORF">T02_2008</name>
</gene>
<evidence type="ECO:0000313" key="2">
    <source>
        <dbReference type="EMBL" id="KRZ63454.1"/>
    </source>
</evidence>
<feature type="transmembrane region" description="Helical" evidence="1">
    <location>
        <begin position="21"/>
        <end position="40"/>
    </location>
</feature>
<proteinExistence type="predicted"/>
<dbReference type="Proteomes" id="UP000054721">
    <property type="component" value="Unassembled WGS sequence"/>
</dbReference>
<name>A0A0V1LWI3_9BILA</name>
<dbReference type="EMBL" id="JYDW01000001">
    <property type="protein sequence ID" value="KRZ63454.1"/>
    <property type="molecule type" value="Genomic_DNA"/>
</dbReference>
<keyword evidence="1" id="KW-1133">Transmembrane helix</keyword>
<keyword evidence="3" id="KW-1185">Reference proteome</keyword>
<comment type="caution">
    <text evidence="2">The sequence shown here is derived from an EMBL/GenBank/DDBJ whole genome shotgun (WGS) entry which is preliminary data.</text>
</comment>
<keyword evidence="1" id="KW-0812">Transmembrane</keyword>
<accession>A0A0V1LWI3</accession>
<dbReference type="AlphaFoldDB" id="A0A0V1LWI3"/>
<sequence length="76" mass="8905">MSTNDRSITYMHTRLHRMKSIMTHVLIFFAYVYEASYSRLGNYWLLFISPGSSVLSKKTSILQIKEMVSLVIWALK</sequence>
<protein>
    <submittedName>
        <fullName evidence="2">Uncharacterized protein</fullName>
    </submittedName>
</protein>